<keyword evidence="5" id="KW-0325">Glycoprotein</keyword>
<dbReference type="EMBL" id="CAJGYO010000018">
    <property type="protein sequence ID" value="CAD6336068.1"/>
    <property type="molecule type" value="Genomic_DNA"/>
</dbReference>
<gene>
    <name evidence="7" type="ORF">NCGR_LOCUS60166</name>
</gene>
<organism evidence="7 8">
    <name type="scientific">Miscanthus lutarioriparius</name>
    <dbReference type="NCBI Taxonomy" id="422564"/>
    <lineage>
        <taxon>Eukaryota</taxon>
        <taxon>Viridiplantae</taxon>
        <taxon>Streptophyta</taxon>
        <taxon>Embryophyta</taxon>
        <taxon>Tracheophyta</taxon>
        <taxon>Spermatophyta</taxon>
        <taxon>Magnoliopsida</taxon>
        <taxon>Liliopsida</taxon>
        <taxon>Poales</taxon>
        <taxon>Poaceae</taxon>
        <taxon>PACMAD clade</taxon>
        <taxon>Panicoideae</taxon>
        <taxon>Andropogonodae</taxon>
        <taxon>Andropogoneae</taxon>
        <taxon>Saccharinae</taxon>
        <taxon>Miscanthus</taxon>
    </lineage>
</organism>
<dbReference type="FunFam" id="1.20.120.980:FF:000001">
    <property type="entry name" value="Dipeptidyl peptidase 7"/>
    <property type="match status" value="1"/>
</dbReference>
<evidence type="ECO:0000256" key="2">
    <source>
        <dbReference type="ARBA" id="ARBA00022670"/>
    </source>
</evidence>
<proteinExistence type="inferred from homology"/>
<feature type="region of interest" description="Disordered" evidence="6">
    <location>
        <begin position="1"/>
        <end position="40"/>
    </location>
</feature>
<dbReference type="PANTHER" id="PTHR11010:SF79">
    <property type="entry name" value="SERINE PEPTIDASE S28 FAMILY PROTEIN-RELATED"/>
    <property type="match status" value="1"/>
</dbReference>
<accession>A0A811S556</accession>
<keyword evidence="8" id="KW-1185">Reference proteome</keyword>
<evidence type="ECO:0008006" key="9">
    <source>
        <dbReference type="Google" id="ProtNLM"/>
    </source>
</evidence>
<dbReference type="Proteomes" id="UP000604825">
    <property type="component" value="Unassembled WGS sequence"/>
</dbReference>
<keyword evidence="4" id="KW-0378">Hydrolase</keyword>
<dbReference type="Gene3D" id="1.20.120.980">
    <property type="entry name" value="Serine carboxypeptidase S28, SKS domain"/>
    <property type="match status" value="1"/>
</dbReference>
<dbReference type="AlphaFoldDB" id="A0A811S556"/>
<dbReference type="GO" id="GO:0008239">
    <property type="term" value="F:dipeptidyl-peptidase activity"/>
    <property type="evidence" value="ECO:0007669"/>
    <property type="project" value="TreeGrafter"/>
</dbReference>
<keyword evidence="2" id="KW-0645">Protease</keyword>
<dbReference type="GO" id="GO:0006508">
    <property type="term" value="P:proteolysis"/>
    <property type="evidence" value="ECO:0007669"/>
    <property type="project" value="UniProtKB-KW"/>
</dbReference>
<evidence type="ECO:0000256" key="6">
    <source>
        <dbReference type="SAM" id="MobiDB-lite"/>
    </source>
</evidence>
<evidence type="ECO:0000256" key="4">
    <source>
        <dbReference type="ARBA" id="ARBA00022801"/>
    </source>
</evidence>
<evidence type="ECO:0000313" key="7">
    <source>
        <dbReference type="EMBL" id="CAD6336068.1"/>
    </source>
</evidence>
<dbReference type="OrthoDB" id="2130629at2759"/>
<reference evidence="7" key="1">
    <citation type="submission" date="2020-10" db="EMBL/GenBank/DDBJ databases">
        <authorList>
            <person name="Han B."/>
            <person name="Lu T."/>
            <person name="Zhao Q."/>
            <person name="Huang X."/>
            <person name="Zhao Y."/>
        </authorList>
    </citation>
    <scope>NUCLEOTIDE SEQUENCE</scope>
</reference>
<feature type="compositionally biased region" description="Polar residues" evidence="6">
    <location>
        <begin position="72"/>
        <end position="94"/>
    </location>
</feature>
<name>A0A811S556_9POAL</name>
<dbReference type="InterPro" id="IPR008758">
    <property type="entry name" value="Peptidase_S28"/>
</dbReference>
<protein>
    <recommendedName>
        <fullName evidence="9">Lysosomal Pro-X carboxypeptidase</fullName>
    </recommendedName>
</protein>
<comment type="caution">
    <text evidence="7">The sequence shown here is derived from an EMBL/GenBank/DDBJ whole genome shotgun (WGS) entry which is preliminary data.</text>
</comment>
<dbReference type="InterPro" id="IPR042269">
    <property type="entry name" value="Ser_carbopepase_S28_SKS"/>
</dbReference>
<feature type="compositionally biased region" description="Polar residues" evidence="6">
    <location>
        <begin position="17"/>
        <end position="28"/>
    </location>
</feature>
<dbReference type="PANTHER" id="PTHR11010">
    <property type="entry name" value="PROTEASE S28 PRO-X CARBOXYPEPTIDASE-RELATED"/>
    <property type="match status" value="1"/>
</dbReference>
<evidence type="ECO:0000256" key="5">
    <source>
        <dbReference type="ARBA" id="ARBA00023180"/>
    </source>
</evidence>
<dbReference type="GO" id="GO:0070008">
    <property type="term" value="F:serine-type exopeptidase activity"/>
    <property type="evidence" value="ECO:0007669"/>
    <property type="project" value="InterPro"/>
</dbReference>
<dbReference type="Pfam" id="PF05577">
    <property type="entry name" value="Peptidase_S28"/>
    <property type="match status" value="1"/>
</dbReference>
<evidence type="ECO:0000256" key="3">
    <source>
        <dbReference type="ARBA" id="ARBA00022729"/>
    </source>
</evidence>
<dbReference type="Gene3D" id="3.40.50.1820">
    <property type="entry name" value="alpha/beta hydrolase"/>
    <property type="match status" value="1"/>
</dbReference>
<dbReference type="SUPFAM" id="SSF53474">
    <property type="entry name" value="alpha/beta-Hydrolases"/>
    <property type="match status" value="1"/>
</dbReference>
<sequence length="566" mass="63077">MGKDAGQCNFRTLLVSPGQSQTHNPNKANRQKLPKRTAASSQTRYSSCAFLLLLHHRKSGAKESEGEGASRQEANNGGTCSALRQQQRRASSSDAKLVTAAAADGTNSTAQPFTTHHFPQELDHFTFAPNASIVFRQKYLVNDTFWRRPSGGNGGAGPLFVYTGNEGDIEWFATNTGFMFDIAPKFGALLVFIEGKSLPFGNDSYNSAETLGYLTSTQALADFAILITSLKRNLSAETAPVVVFGGPYGGMLASWFRLKYPHVTVGALASSAPILHFDYITPWSSFDDVVSQDYKSESLNCFSVIKATWDVLNQRGSNDKGLLELSKLFRACKTVKYAGSIQAWLQRAFIQTAMLDYPTPANFLENLPAYPVKEMCKIIDGFPTNADILEKVFTAASLYYNYTGDQTCNHIEDEDNPRSLDLSYWLWQACTEMIMPMSSSNESMFPPSTFSYEDRSNTCFQFFGVRPRPHWITTEYGGYKIDKVLKRFGSNIIFSNGMRDPWSRGGVLKNISSSIVALVTEKGAHHLDLRSATKDDPDWVIEQRRQEVEIIQGWIDQYHQDMAQLS</sequence>
<feature type="region of interest" description="Disordered" evidence="6">
    <location>
        <begin position="61"/>
        <end position="101"/>
    </location>
</feature>
<evidence type="ECO:0000313" key="8">
    <source>
        <dbReference type="Proteomes" id="UP000604825"/>
    </source>
</evidence>
<keyword evidence="3" id="KW-0732">Signal</keyword>
<dbReference type="InterPro" id="IPR029058">
    <property type="entry name" value="AB_hydrolase_fold"/>
</dbReference>
<evidence type="ECO:0000256" key="1">
    <source>
        <dbReference type="ARBA" id="ARBA00011079"/>
    </source>
</evidence>
<comment type="similarity">
    <text evidence="1">Belongs to the peptidase S28 family.</text>
</comment>
<feature type="compositionally biased region" description="Basic and acidic residues" evidence="6">
    <location>
        <begin position="61"/>
        <end position="70"/>
    </location>
</feature>